<dbReference type="PRINTS" id="PR00290">
    <property type="entry name" value="KAZALINHBTR"/>
</dbReference>
<dbReference type="InterPro" id="IPR001239">
    <property type="entry name" value="Prot_inh_Kazal-m"/>
</dbReference>
<proteinExistence type="predicted"/>
<dbReference type="GO" id="GO:0005576">
    <property type="term" value="C:extracellular region"/>
    <property type="evidence" value="ECO:0007669"/>
    <property type="project" value="UniProtKB-SubCell"/>
</dbReference>
<dbReference type="Pfam" id="PF00050">
    <property type="entry name" value="Kazal_1"/>
    <property type="match status" value="1"/>
</dbReference>
<protein>
    <recommendedName>
        <fullName evidence="6">Kazal-like domain-containing protein</fullName>
    </recommendedName>
</protein>
<dbReference type="Proteomes" id="UP000261360">
    <property type="component" value="Unplaced"/>
</dbReference>
<dbReference type="PANTHER" id="PTHR47729">
    <property type="entry name" value="SERINE PEPTIDASE INHIBITOR, KAZAL TYPE 2, TANDEM DUPLICATE 1-RELATED"/>
    <property type="match status" value="1"/>
</dbReference>
<evidence type="ECO:0000259" key="6">
    <source>
        <dbReference type="PROSITE" id="PS51465"/>
    </source>
</evidence>
<keyword evidence="4" id="KW-0722">Serine protease inhibitor</keyword>
<keyword evidence="2" id="KW-0964">Secreted</keyword>
<keyword evidence="5" id="KW-1015">Disulfide bond</keyword>
<dbReference type="PROSITE" id="PS00282">
    <property type="entry name" value="KAZAL_1"/>
    <property type="match status" value="1"/>
</dbReference>
<evidence type="ECO:0000256" key="4">
    <source>
        <dbReference type="ARBA" id="ARBA00022900"/>
    </source>
</evidence>
<dbReference type="Ensembl" id="ENSSLDT00000022203.1">
    <property type="protein sequence ID" value="ENSSLDP00000021493.1"/>
    <property type="gene ID" value="ENSSLDG00000016790.1"/>
</dbReference>
<organism evidence="7 8">
    <name type="scientific">Seriola lalandi dorsalis</name>
    <dbReference type="NCBI Taxonomy" id="1841481"/>
    <lineage>
        <taxon>Eukaryota</taxon>
        <taxon>Metazoa</taxon>
        <taxon>Chordata</taxon>
        <taxon>Craniata</taxon>
        <taxon>Vertebrata</taxon>
        <taxon>Euteleostomi</taxon>
        <taxon>Actinopterygii</taxon>
        <taxon>Neopterygii</taxon>
        <taxon>Teleostei</taxon>
        <taxon>Neoteleostei</taxon>
        <taxon>Acanthomorphata</taxon>
        <taxon>Carangaria</taxon>
        <taxon>Carangiformes</taxon>
        <taxon>Carangidae</taxon>
        <taxon>Seriola</taxon>
    </lineage>
</organism>
<keyword evidence="3" id="KW-0646">Protease inhibitor</keyword>
<sequence>LVLTAIDTKSRICVSVLPHIERERKRTVTPPCPLNYSPVCGSNGQTYANECALCADRLADNADILIVKEGPC</sequence>
<dbReference type="InterPro" id="IPR036058">
    <property type="entry name" value="Kazal_dom_sf"/>
</dbReference>
<dbReference type="Gene3D" id="3.30.60.30">
    <property type="match status" value="1"/>
</dbReference>
<feature type="domain" description="Kazal-like" evidence="6">
    <location>
        <begin position="30"/>
        <end position="72"/>
    </location>
</feature>
<comment type="subcellular location">
    <subcellularLocation>
        <location evidence="1">Secreted</location>
    </subcellularLocation>
</comment>
<evidence type="ECO:0000313" key="8">
    <source>
        <dbReference type="Proteomes" id="UP000261360"/>
    </source>
</evidence>
<reference evidence="7" key="1">
    <citation type="submission" date="2025-08" db="UniProtKB">
        <authorList>
            <consortium name="Ensembl"/>
        </authorList>
    </citation>
    <scope>IDENTIFICATION</scope>
</reference>
<reference evidence="7" key="2">
    <citation type="submission" date="2025-09" db="UniProtKB">
        <authorList>
            <consortium name="Ensembl"/>
        </authorList>
    </citation>
    <scope>IDENTIFICATION</scope>
</reference>
<evidence type="ECO:0000313" key="7">
    <source>
        <dbReference type="Ensembl" id="ENSSLDP00000021493.1"/>
    </source>
</evidence>
<name>A0A3B4Y0R1_SERLL</name>
<evidence type="ECO:0000256" key="3">
    <source>
        <dbReference type="ARBA" id="ARBA00022690"/>
    </source>
</evidence>
<dbReference type="InterPro" id="IPR002350">
    <property type="entry name" value="Kazal_dom"/>
</dbReference>
<keyword evidence="8" id="KW-1185">Reference proteome</keyword>
<evidence type="ECO:0000256" key="2">
    <source>
        <dbReference type="ARBA" id="ARBA00022525"/>
    </source>
</evidence>
<dbReference type="AlphaFoldDB" id="A0A3B4Y0R1"/>
<dbReference type="GeneTree" id="ENSGT01030000234799"/>
<dbReference type="STRING" id="1841481.ENSSLDP00000021493"/>
<dbReference type="SMART" id="SM00280">
    <property type="entry name" value="KAZAL"/>
    <property type="match status" value="1"/>
</dbReference>
<dbReference type="PANTHER" id="PTHR47729:SF1">
    <property type="entry name" value="OVOMUCOID-LIKE-RELATED"/>
    <property type="match status" value="1"/>
</dbReference>
<evidence type="ECO:0000256" key="5">
    <source>
        <dbReference type="ARBA" id="ARBA00023157"/>
    </source>
</evidence>
<accession>A0A3B4Y0R1</accession>
<dbReference type="InterPro" id="IPR051597">
    <property type="entry name" value="Bifunctional_prot_inhibitor"/>
</dbReference>
<dbReference type="SUPFAM" id="SSF100895">
    <property type="entry name" value="Kazal-type serine protease inhibitors"/>
    <property type="match status" value="1"/>
</dbReference>
<dbReference type="PROSITE" id="PS51465">
    <property type="entry name" value="KAZAL_2"/>
    <property type="match status" value="1"/>
</dbReference>
<evidence type="ECO:0000256" key="1">
    <source>
        <dbReference type="ARBA" id="ARBA00004613"/>
    </source>
</evidence>
<dbReference type="GO" id="GO:0004867">
    <property type="term" value="F:serine-type endopeptidase inhibitor activity"/>
    <property type="evidence" value="ECO:0007669"/>
    <property type="project" value="UniProtKB-KW"/>
</dbReference>